<feature type="compositionally biased region" description="Low complexity" evidence="1">
    <location>
        <begin position="59"/>
        <end position="70"/>
    </location>
</feature>
<feature type="transmembrane region" description="Helical" evidence="2">
    <location>
        <begin position="679"/>
        <end position="698"/>
    </location>
</feature>
<keyword evidence="2" id="KW-1133">Transmembrane helix</keyword>
<feature type="transmembrane region" description="Helical" evidence="2">
    <location>
        <begin position="226"/>
        <end position="244"/>
    </location>
</feature>
<feature type="transmembrane region" description="Helical" evidence="2">
    <location>
        <begin position="387"/>
        <end position="405"/>
    </location>
</feature>
<evidence type="ECO:0000256" key="1">
    <source>
        <dbReference type="SAM" id="MobiDB-lite"/>
    </source>
</evidence>
<feature type="transmembrane region" description="Helical" evidence="2">
    <location>
        <begin position="275"/>
        <end position="294"/>
    </location>
</feature>
<feature type="transmembrane region" description="Helical" evidence="2">
    <location>
        <begin position="901"/>
        <end position="919"/>
    </location>
</feature>
<feature type="transmembrane region" description="Helical" evidence="2">
    <location>
        <begin position="301"/>
        <end position="320"/>
    </location>
</feature>
<keyword evidence="2" id="KW-0472">Membrane</keyword>
<evidence type="ECO:0000313" key="4">
    <source>
        <dbReference type="Proteomes" id="UP000238605"/>
    </source>
</evidence>
<keyword evidence="4" id="KW-1185">Reference proteome</keyword>
<dbReference type="EMBL" id="PSNX01000014">
    <property type="protein sequence ID" value="PPE65444.1"/>
    <property type="molecule type" value="Genomic_DNA"/>
</dbReference>
<feature type="transmembrane region" description="Helical" evidence="2">
    <location>
        <begin position="251"/>
        <end position="269"/>
    </location>
</feature>
<evidence type="ECO:0000313" key="3">
    <source>
        <dbReference type="EMBL" id="PPE65444.1"/>
    </source>
</evidence>
<dbReference type="Proteomes" id="UP000238605">
    <property type="component" value="Unassembled WGS sequence"/>
</dbReference>
<dbReference type="Pfam" id="PF10101">
    <property type="entry name" value="DUF2339"/>
    <property type="match status" value="1"/>
</dbReference>
<keyword evidence="2" id="KW-0812">Transmembrane</keyword>
<feature type="transmembrane region" description="Helical" evidence="2">
    <location>
        <begin position="839"/>
        <end position="858"/>
    </location>
</feature>
<protein>
    <submittedName>
        <fullName evidence="3">DUF2339 domain-containing protein</fullName>
    </submittedName>
</protein>
<gene>
    <name evidence="3" type="ORF">C1704_14410</name>
</gene>
<feature type="transmembrane region" description="Helical" evidence="2">
    <location>
        <begin position="640"/>
        <end position="658"/>
    </location>
</feature>
<comment type="caution">
    <text evidence="3">The sequence shown here is derived from an EMBL/GenBank/DDBJ whole genome shotgun (WGS) entry which is preliminary data.</text>
</comment>
<feature type="transmembrane region" description="Helical" evidence="2">
    <location>
        <begin position="361"/>
        <end position="381"/>
    </location>
</feature>
<feature type="transmembrane region" description="Helical" evidence="2">
    <location>
        <begin position="417"/>
        <end position="438"/>
    </location>
</feature>
<name>A0A2S5SRX4_9BURK</name>
<dbReference type="AlphaFoldDB" id="A0A2S5SRX4"/>
<feature type="transmembrane region" description="Helical" evidence="2">
    <location>
        <begin position="496"/>
        <end position="518"/>
    </location>
</feature>
<feature type="transmembrane region" description="Helical" evidence="2">
    <location>
        <begin position="145"/>
        <end position="164"/>
    </location>
</feature>
<dbReference type="PANTHER" id="PTHR38434">
    <property type="entry name" value="BLL2549 PROTEIN"/>
    <property type="match status" value="1"/>
</dbReference>
<feature type="transmembrane region" description="Helical" evidence="2">
    <location>
        <begin position="19"/>
        <end position="36"/>
    </location>
</feature>
<dbReference type="InterPro" id="IPR019286">
    <property type="entry name" value="DUF2339_TM"/>
</dbReference>
<sequence>MIIGLVAAWFLADTLGGEAGLVALGALMGVLLARLYRRIDLLEQRLKLLQPAPAPEAAPPMAQATPTPAAVRPPVPPPKATTTEDGFEDWAATLPPTLPPTPSPPRVADAPPAPAPPLEPDERSAAVTTSLAQTALAWLRGGNTIVRVGVLILFLGVAFLLRYAAEHALLPIELRLAGVALGGVVLTVIGWRLRERRRGYGLSLQGAGIGVLYLTIFAAFRLYGLVPAGLAFALLAALSAAGAVMAVVQQALPLAVLGFAGGFLAPIFASTGQGSHVALFSYYLVLNLAIAWIASRQAWKLLNLVGFVLTFGIASLWGWRSWQPEHFATTEPFLIAHFALYLYICVQYSRQLLRPDAPRGLPVVDGGLLFGLPIVTFGLQAGLVRHLPYGLAVSAAVLSAVYLVLGRWLWKRSGGQLLLLIEGLLALGVVFLLLVTPLALDERWTGAAWAVQGAGIVWIGLRQRRWWATGLGLLLQLVAAALFWDHHVRPADARLFAHAAWLSTLMLGGAALVSAWLLHRLAPNRPSDSASTPVWNRTPPAALWQAVHWGMLALGLLQLLSGLWAEVWHARWTWPRQNTQLVLLWLASAVVLELTQRRLAWPALRLPARVLWVGATLAAAGGLLDHLVSPAHQWEQFTRSGGWLAVVAVLATGLWLLRRLKGSPGDSHWLDRATGAERLLLAWFAMLQGGVLLHALAHTQIGSHLAWTALAPIVVPTALAWVLLNRTGPTSPWLRGLHAPWLVLLVLWSGLVNLGHSAAMTPLPYLPLLNPVDLGHVLALLYALRLWRTAGPLPSFWQGPAAGLAAAVAFAWVNAVLVRSLHHWSGTPMWLEGALRSDTVQMALTILWTLLALAAMLWATRKAGPAMARAVWLAGAALLAVVVLKLFFVDLASLDTLRRTVTFLGVGVLMLVIGYVSPLPPAASAREARP</sequence>
<dbReference type="PANTHER" id="PTHR38434:SF1">
    <property type="entry name" value="BLL2549 PROTEIN"/>
    <property type="match status" value="1"/>
</dbReference>
<feature type="compositionally biased region" description="Pro residues" evidence="1">
    <location>
        <begin position="96"/>
        <end position="118"/>
    </location>
</feature>
<dbReference type="PIRSF" id="PIRSF035905">
    <property type="entry name" value="UCP035905_mp"/>
    <property type="match status" value="1"/>
</dbReference>
<feature type="transmembrane region" description="Helical" evidence="2">
    <location>
        <begin position="704"/>
        <end position="724"/>
    </location>
</feature>
<feature type="transmembrane region" description="Helical" evidence="2">
    <location>
        <begin position="870"/>
        <end position="889"/>
    </location>
</feature>
<proteinExistence type="predicted"/>
<feature type="transmembrane region" description="Helical" evidence="2">
    <location>
        <begin position="466"/>
        <end position="484"/>
    </location>
</feature>
<accession>A0A2S5SRX4</accession>
<feature type="transmembrane region" description="Helical" evidence="2">
    <location>
        <begin position="606"/>
        <end position="628"/>
    </location>
</feature>
<feature type="region of interest" description="Disordered" evidence="1">
    <location>
        <begin position="53"/>
        <end position="124"/>
    </location>
</feature>
<evidence type="ECO:0000256" key="2">
    <source>
        <dbReference type="SAM" id="Phobius"/>
    </source>
</evidence>
<feature type="transmembrane region" description="Helical" evidence="2">
    <location>
        <begin position="444"/>
        <end position="461"/>
    </location>
</feature>
<dbReference type="InterPro" id="IPR014600">
    <property type="entry name" value="UCP035905_mem"/>
</dbReference>
<feature type="transmembrane region" description="Helical" evidence="2">
    <location>
        <begin position="176"/>
        <end position="193"/>
    </location>
</feature>
<feature type="transmembrane region" description="Helical" evidence="2">
    <location>
        <begin position="736"/>
        <end position="756"/>
    </location>
</feature>
<feature type="transmembrane region" description="Helical" evidence="2">
    <location>
        <begin position="799"/>
        <end position="819"/>
    </location>
</feature>
<feature type="transmembrane region" description="Helical" evidence="2">
    <location>
        <begin position="200"/>
        <end position="220"/>
    </location>
</feature>
<feature type="transmembrane region" description="Helical" evidence="2">
    <location>
        <begin position="332"/>
        <end position="349"/>
    </location>
</feature>
<organism evidence="3 4">
    <name type="scientific">Caldimonas caldifontis</name>
    <dbReference type="NCBI Taxonomy" id="1452508"/>
    <lineage>
        <taxon>Bacteria</taxon>
        <taxon>Pseudomonadati</taxon>
        <taxon>Pseudomonadota</taxon>
        <taxon>Betaproteobacteria</taxon>
        <taxon>Burkholderiales</taxon>
        <taxon>Sphaerotilaceae</taxon>
        <taxon>Caldimonas</taxon>
    </lineage>
</organism>
<reference evidence="3 4" key="1">
    <citation type="submission" date="2018-02" db="EMBL/GenBank/DDBJ databases">
        <title>Reclassifiation of [Polyangium] brachysporum DSM 7029 as Guopingzhaonella breviflexa gen. nov., sp. nov., a member of the family Comamonadaceae.</title>
        <authorList>
            <person name="Tang B."/>
        </authorList>
    </citation>
    <scope>NUCLEOTIDE SEQUENCE [LARGE SCALE GENOMIC DNA]</scope>
    <source>
        <strain evidence="3 4">BCRC 80649</strain>
    </source>
</reference>